<dbReference type="InterPro" id="IPR050622">
    <property type="entry name" value="CPA3_antiporter_subunitB"/>
</dbReference>
<name>A0ABN2NLK3_9PSEU</name>
<keyword evidence="4 7" id="KW-0812">Transmembrane</keyword>
<evidence type="ECO:0000256" key="3">
    <source>
        <dbReference type="ARBA" id="ARBA00022475"/>
    </source>
</evidence>
<evidence type="ECO:0000313" key="10">
    <source>
        <dbReference type="Proteomes" id="UP001500449"/>
    </source>
</evidence>
<evidence type="ECO:0000256" key="1">
    <source>
        <dbReference type="ARBA" id="ARBA00004651"/>
    </source>
</evidence>
<keyword evidence="5 7" id="KW-1133">Transmembrane helix</keyword>
<keyword evidence="3" id="KW-1003">Cell membrane</keyword>
<gene>
    <name evidence="9" type="ORF">GCM10009836_64600</name>
</gene>
<comment type="similarity">
    <text evidence="2">Belongs to the CPA3 antiporters (TC 2.A.63) subunit B family.</text>
</comment>
<keyword evidence="6 7" id="KW-0472">Membrane</keyword>
<reference evidence="9 10" key="1">
    <citation type="journal article" date="2019" name="Int. J. Syst. Evol. Microbiol.">
        <title>The Global Catalogue of Microorganisms (GCM) 10K type strain sequencing project: providing services to taxonomists for standard genome sequencing and annotation.</title>
        <authorList>
            <consortium name="The Broad Institute Genomics Platform"/>
            <consortium name="The Broad Institute Genome Sequencing Center for Infectious Disease"/>
            <person name="Wu L."/>
            <person name="Ma J."/>
        </authorList>
    </citation>
    <scope>NUCLEOTIDE SEQUENCE [LARGE SCALE GENOMIC DNA]</scope>
    <source>
        <strain evidence="9 10">JCM 16009</strain>
    </source>
</reference>
<feature type="domain" description="Na+/H+ antiporter MnhB subunit-related protein" evidence="8">
    <location>
        <begin position="41"/>
        <end position="166"/>
    </location>
</feature>
<evidence type="ECO:0000256" key="4">
    <source>
        <dbReference type="ARBA" id="ARBA00022692"/>
    </source>
</evidence>
<evidence type="ECO:0000256" key="5">
    <source>
        <dbReference type="ARBA" id="ARBA00022989"/>
    </source>
</evidence>
<evidence type="ECO:0000313" key="9">
    <source>
        <dbReference type="EMBL" id="GAA1874569.1"/>
    </source>
</evidence>
<comment type="caution">
    <text evidence="9">The sequence shown here is derived from an EMBL/GenBank/DDBJ whole genome shotgun (WGS) entry which is preliminary data.</text>
</comment>
<dbReference type="PANTHER" id="PTHR33932">
    <property type="entry name" value="NA(+)/H(+) ANTIPORTER SUBUNIT B"/>
    <property type="match status" value="1"/>
</dbReference>
<feature type="transmembrane region" description="Helical" evidence="7">
    <location>
        <begin position="106"/>
        <end position="127"/>
    </location>
</feature>
<dbReference type="Proteomes" id="UP001500449">
    <property type="component" value="Unassembled WGS sequence"/>
</dbReference>
<protein>
    <recommendedName>
        <fullName evidence="8">Na+/H+ antiporter MnhB subunit-related protein domain-containing protein</fullName>
    </recommendedName>
</protein>
<evidence type="ECO:0000256" key="7">
    <source>
        <dbReference type="SAM" id="Phobius"/>
    </source>
</evidence>
<comment type="subcellular location">
    <subcellularLocation>
        <location evidence="1">Cell membrane</location>
        <topology evidence="1">Multi-pass membrane protein</topology>
    </subcellularLocation>
</comment>
<dbReference type="Pfam" id="PF04039">
    <property type="entry name" value="MnhB"/>
    <property type="match status" value="1"/>
</dbReference>
<feature type="transmembrane region" description="Helical" evidence="7">
    <location>
        <begin position="44"/>
        <end position="63"/>
    </location>
</feature>
<evidence type="ECO:0000259" key="8">
    <source>
        <dbReference type="Pfam" id="PF04039"/>
    </source>
</evidence>
<dbReference type="RefSeq" id="WP_344425926.1">
    <property type="nucleotide sequence ID" value="NZ_BAAAQK010000027.1"/>
</dbReference>
<organism evidence="9 10">
    <name type="scientific">Pseudonocardia ailaonensis</name>
    <dbReference type="NCBI Taxonomy" id="367279"/>
    <lineage>
        <taxon>Bacteria</taxon>
        <taxon>Bacillati</taxon>
        <taxon>Actinomycetota</taxon>
        <taxon>Actinomycetes</taxon>
        <taxon>Pseudonocardiales</taxon>
        <taxon>Pseudonocardiaceae</taxon>
        <taxon>Pseudonocardia</taxon>
    </lineage>
</organism>
<evidence type="ECO:0000256" key="6">
    <source>
        <dbReference type="ARBA" id="ARBA00023136"/>
    </source>
</evidence>
<keyword evidence="10" id="KW-1185">Reference proteome</keyword>
<evidence type="ECO:0000256" key="2">
    <source>
        <dbReference type="ARBA" id="ARBA00009425"/>
    </source>
</evidence>
<feature type="transmembrane region" description="Helical" evidence="7">
    <location>
        <begin position="147"/>
        <end position="169"/>
    </location>
</feature>
<dbReference type="InterPro" id="IPR007182">
    <property type="entry name" value="MnhB"/>
</dbReference>
<sequence length="189" mass="19834">MTTEREQVPFEQVPFEQWDSPEGEWTLSGDCPVRTNRTLLLEGAARFLFPTVLVFSVYLLFVGHYAPGGGFPGGLVAGLAFVLRYIAGGGSEGAEIGSKLRVRPPVLMGIGLLLAVATALAPVAFGRPVLSSAKVSFDVPVLGHVDLVSSLVLDLGVYLLIIGVVLDLLRSLGSGIERDAAGDGEEGSP</sequence>
<proteinExistence type="inferred from homology"/>
<accession>A0ABN2NLK3</accession>
<feature type="transmembrane region" description="Helical" evidence="7">
    <location>
        <begin position="69"/>
        <end position="86"/>
    </location>
</feature>
<dbReference type="PANTHER" id="PTHR33932:SF4">
    <property type="entry name" value="NA(+)_H(+) ANTIPORTER SUBUNIT B"/>
    <property type="match status" value="1"/>
</dbReference>
<dbReference type="EMBL" id="BAAAQK010000027">
    <property type="protein sequence ID" value="GAA1874569.1"/>
    <property type="molecule type" value="Genomic_DNA"/>
</dbReference>